<feature type="compositionally biased region" description="Low complexity" evidence="1">
    <location>
        <begin position="13"/>
        <end position="26"/>
    </location>
</feature>
<dbReference type="OMA" id="KCWIHRN"/>
<evidence type="ECO:0000313" key="3">
    <source>
        <dbReference type="Proteomes" id="UP000444721"/>
    </source>
</evidence>
<dbReference type="VEuPathDB" id="AmoebaDB:NfTy_089110"/>
<accession>A0A6A5BIC0</accession>
<keyword evidence="3" id="KW-1185">Reference proteome</keyword>
<sequence length="291" mass="33526">MLHKTVDDPNNTSFSSSTRENASSSSYPNRQAEIESLKSPFSTKPVTLEEVEKEVLAQGVFDNWCDRLFAEFDKSGLKQDLLKDVSSLLEQILNTNQSSREIPSVQELLSQIDRNEDIQRKLKCWIHRNLYPHLRNAPNNRRDIIPEIATEIENTIDDTIRELQDSAFTQTEKKIKSLERTERLEQKASTYKHLTEELTKVDEKVLDEEQLSGLVHAKLKRKEKSSKDVWDDEEVELSVEHTKFITHDSNVNEELFPMKKRKYTNLNTSSNTITASSVAPTTNTDSESKKE</sequence>
<organism evidence="2 3">
    <name type="scientific">Naegleria fowleri</name>
    <name type="common">Brain eating amoeba</name>
    <dbReference type="NCBI Taxonomy" id="5763"/>
    <lineage>
        <taxon>Eukaryota</taxon>
        <taxon>Discoba</taxon>
        <taxon>Heterolobosea</taxon>
        <taxon>Tetramitia</taxon>
        <taxon>Eutetramitia</taxon>
        <taxon>Vahlkampfiidae</taxon>
        <taxon>Naegleria</taxon>
    </lineage>
</organism>
<gene>
    <name evidence="2" type="ORF">FDP41_006548</name>
</gene>
<reference evidence="2 3" key="1">
    <citation type="journal article" date="2019" name="Sci. Rep.">
        <title>Nanopore sequencing improves the draft genome of the human pathogenic amoeba Naegleria fowleri.</title>
        <authorList>
            <person name="Liechti N."/>
            <person name="Schurch N."/>
            <person name="Bruggmann R."/>
            <person name="Wittwer M."/>
        </authorList>
    </citation>
    <scope>NUCLEOTIDE SEQUENCE [LARGE SCALE GENOMIC DNA]</scope>
    <source>
        <strain evidence="2 3">ATCC 30894</strain>
    </source>
</reference>
<feature type="region of interest" description="Disordered" evidence="1">
    <location>
        <begin position="1"/>
        <end position="38"/>
    </location>
</feature>
<evidence type="ECO:0000256" key="1">
    <source>
        <dbReference type="SAM" id="MobiDB-lite"/>
    </source>
</evidence>
<dbReference type="RefSeq" id="XP_044559229.1">
    <property type="nucleotide sequence ID" value="XM_044710195.1"/>
</dbReference>
<feature type="region of interest" description="Disordered" evidence="1">
    <location>
        <begin position="264"/>
        <end position="291"/>
    </location>
</feature>
<dbReference type="AlphaFoldDB" id="A0A6A5BIC0"/>
<proteinExistence type="predicted"/>
<feature type="compositionally biased region" description="Polar residues" evidence="1">
    <location>
        <begin position="264"/>
        <end position="285"/>
    </location>
</feature>
<comment type="caution">
    <text evidence="2">The sequence shown here is derived from an EMBL/GenBank/DDBJ whole genome shotgun (WGS) entry which is preliminary data.</text>
</comment>
<evidence type="ECO:0000313" key="2">
    <source>
        <dbReference type="EMBL" id="KAF0974516.1"/>
    </source>
</evidence>
<dbReference type="VEuPathDB" id="AmoebaDB:NF0022330"/>
<protein>
    <submittedName>
        <fullName evidence="2">Uncharacterized protein</fullName>
    </submittedName>
</protein>
<dbReference type="OrthoDB" id="10257371at2759"/>
<dbReference type="EMBL" id="VFQX01000052">
    <property type="protein sequence ID" value="KAF0974516.1"/>
    <property type="molecule type" value="Genomic_DNA"/>
</dbReference>
<name>A0A6A5BIC0_NAEFO</name>
<dbReference type="Proteomes" id="UP000444721">
    <property type="component" value="Unassembled WGS sequence"/>
</dbReference>
<dbReference type="VEuPathDB" id="AmoebaDB:FDP41_006548"/>
<dbReference type="GeneID" id="68113766"/>